<dbReference type="SMART" id="SM00471">
    <property type="entry name" value="HDc"/>
    <property type="match status" value="1"/>
</dbReference>
<dbReference type="OrthoDB" id="9782134at2"/>
<dbReference type="AlphaFoldDB" id="A0A3N5CK29"/>
<dbReference type="GO" id="GO:0000166">
    <property type="term" value="F:nucleotide binding"/>
    <property type="evidence" value="ECO:0007669"/>
    <property type="project" value="UniProtKB-KW"/>
</dbReference>
<reference evidence="8 9" key="1">
    <citation type="submission" date="2018-11" db="EMBL/GenBank/DDBJ databases">
        <title>Genomic Encyclopedia of Type Strains, Phase IV (KMG-IV): sequencing the most valuable type-strain genomes for metagenomic binning, comparative biology and taxonomic classification.</title>
        <authorList>
            <person name="Goeker M."/>
        </authorList>
    </citation>
    <scope>NUCLEOTIDE SEQUENCE [LARGE SCALE GENOMIC DNA]</scope>
    <source>
        <strain evidence="8 9">DSM 29158</strain>
    </source>
</reference>
<dbReference type="NCBIfam" id="TIGR00488">
    <property type="entry name" value="bis(5'-nucleosyl)-tetraphosphatase (symmetrical) YqeK"/>
    <property type="match status" value="1"/>
</dbReference>
<evidence type="ECO:0000256" key="6">
    <source>
        <dbReference type="ARBA" id="ARBA00049417"/>
    </source>
</evidence>
<dbReference type="InterPro" id="IPR051094">
    <property type="entry name" value="Diverse_Catalytic_Enzymes"/>
</dbReference>
<evidence type="ECO:0000256" key="3">
    <source>
        <dbReference type="ARBA" id="ARBA00022741"/>
    </source>
</evidence>
<dbReference type="PROSITE" id="PS51831">
    <property type="entry name" value="HD"/>
    <property type="match status" value="1"/>
</dbReference>
<dbReference type="PANTHER" id="PTHR35795">
    <property type="entry name" value="SLR1885 PROTEIN"/>
    <property type="match status" value="1"/>
</dbReference>
<keyword evidence="2" id="KW-0479">Metal-binding</keyword>
<evidence type="ECO:0000256" key="4">
    <source>
        <dbReference type="ARBA" id="ARBA00022801"/>
    </source>
</evidence>
<keyword evidence="3" id="KW-0547">Nucleotide-binding</keyword>
<evidence type="ECO:0000313" key="9">
    <source>
        <dbReference type="Proteomes" id="UP000277108"/>
    </source>
</evidence>
<keyword evidence="9" id="KW-1185">Reference proteome</keyword>
<dbReference type="Gene3D" id="1.10.3210.10">
    <property type="entry name" value="Hypothetical protein af1432"/>
    <property type="match status" value="1"/>
</dbReference>
<dbReference type="PANTHER" id="PTHR35795:SF1">
    <property type="entry name" value="BIS(5'-NUCLEOSYL)-TETRAPHOSPHATASE, SYMMETRICAL"/>
    <property type="match status" value="1"/>
</dbReference>
<dbReference type="Proteomes" id="UP000277108">
    <property type="component" value="Unassembled WGS sequence"/>
</dbReference>
<dbReference type="InterPro" id="IPR003607">
    <property type="entry name" value="HD/PDEase_dom"/>
</dbReference>
<dbReference type="Pfam" id="PF01966">
    <property type="entry name" value="HD"/>
    <property type="match status" value="1"/>
</dbReference>
<gene>
    <name evidence="8" type="ORF">EDD62_0803</name>
</gene>
<proteinExistence type="predicted"/>
<sequence length="190" mass="22444">MKEKKATQLIHDKLPTKRYEHSLRVKETALKIRNELSLDVNEEHLVIASILHDYAKYDDLSYMYQKITEFKLDNELLSYGSEVLHGPIAAVIMEHEHGITNENLLNAMRYHTTGRKEMSTLEKIVFIADYIEPARDQKDVDTIRDIVFKEHKLDKAIFEITKKNMHYLIKNNSSIYKLTLECYNYYNMTN</sequence>
<evidence type="ECO:0000313" key="8">
    <source>
        <dbReference type="EMBL" id="RPF58161.1"/>
    </source>
</evidence>
<evidence type="ECO:0000259" key="7">
    <source>
        <dbReference type="PROSITE" id="PS51831"/>
    </source>
</evidence>
<dbReference type="SUPFAM" id="SSF109604">
    <property type="entry name" value="HD-domain/PDEase-like"/>
    <property type="match status" value="1"/>
</dbReference>
<keyword evidence="4 8" id="KW-0378">Hydrolase</keyword>
<comment type="caution">
    <text evidence="8">The sequence shown here is derived from an EMBL/GenBank/DDBJ whole genome shotgun (WGS) entry which is preliminary data.</text>
</comment>
<name>A0A3N5CK29_9BACL</name>
<evidence type="ECO:0000256" key="1">
    <source>
        <dbReference type="ARBA" id="ARBA00012506"/>
    </source>
</evidence>
<dbReference type="GO" id="GO:0008803">
    <property type="term" value="F:bis(5'-nucleosyl)-tetraphosphatase (symmetrical) activity"/>
    <property type="evidence" value="ECO:0007669"/>
    <property type="project" value="UniProtKB-EC"/>
</dbReference>
<evidence type="ECO:0000256" key="2">
    <source>
        <dbReference type="ARBA" id="ARBA00022723"/>
    </source>
</evidence>
<dbReference type="CDD" id="cd00077">
    <property type="entry name" value="HDc"/>
    <property type="match status" value="1"/>
</dbReference>
<feature type="domain" description="HD" evidence="7">
    <location>
        <begin position="18"/>
        <end position="134"/>
    </location>
</feature>
<dbReference type="GO" id="GO:0046872">
    <property type="term" value="F:metal ion binding"/>
    <property type="evidence" value="ECO:0007669"/>
    <property type="project" value="UniProtKB-KW"/>
</dbReference>
<organism evidence="8 9">
    <name type="scientific">Abyssicoccus albus</name>
    <dbReference type="NCBI Taxonomy" id="1817405"/>
    <lineage>
        <taxon>Bacteria</taxon>
        <taxon>Bacillati</taxon>
        <taxon>Bacillota</taxon>
        <taxon>Bacilli</taxon>
        <taxon>Bacillales</taxon>
        <taxon>Abyssicoccaceae</taxon>
    </lineage>
</organism>
<dbReference type="InterPro" id="IPR006674">
    <property type="entry name" value="HD_domain"/>
</dbReference>
<dbReference type="InterPro" id="IPR005249">
    <property type="entry name" value="YqeK"/>
</dbReference>
<dbReference type="EMBL" id="RKRK01000002">
    <property type="protein sequence ID" value="RPF58161.1"/>
    <property type="molecule type" value="Genomic_DNA"/>
</dbReference>
<evidence type="ECO:0000256" key="5">
    <source>
        <dbReference type="ARBA" id="ARBA00023004"/>
    </source>
</evidence>
<accession>A0A3N5CK29</accession>
<keyword evidence="5" id="KW-0408">Iron</keyword>
<comment type="catalytic activity">
    <reaction evidence="6">
        <text>P(1),P(4)-bis(5'-adenosyl) tetraphosphate + H2O = 2 ADP + 2 H(+)</text>
        <dbReference type="Rhea" id="RHEA:24252"/>
        <dbReference type="ChEBI" id="CHEBI:15377"/>
        <dbReference type="ChEBI" id="CHEBI:15378"/>
        <dbReference type="ChEBI" id="CHEBI:58141"/>
        <dbReference type="ChEBI" id="CHEBI:456216"/>
        <dbReference type="EC" id="3.6.1.41"/>
    </reaction>
</comment>
<dbReference type="RefSeq" id="WP_123807611.1">
    <property type="nucleotide sequence ID" value="NZ_RKRK01000002.1"/>
</dbReference>
<dbReference type="EC" id="3.6.1.41" evidence="1"/>
<protein>
    <recommendedName>
        <fullName evidence="1">bis(5'-nucleosyl)-tetraphosphatase (symmetrical)</fullName>
        <ecNumber evidence="1">3.6.1.41</ecNumber>
    </recommendedName>
</protein>